<keyword evidence="2" id="KW-1185">Reference proteome</keyword>
<dbReference type="EMBL" id="CABIJS010000199">
    <property type="protein sequence ID" value="VUZ45900.1"/>
    <property type="molecule type" value="Genomic_DNA"/>
</dbReference>
<gene>
    <name evidence="1" type="ORF">WMSIL1_LOCUS5805</name>
</gene>
<protein>
    <submittedName>
        <fullName evidence="1">Uncharacterized protein</fullName>
    </submittedName>
</protein>
<proteinExistence type="predicted"/>
<sequence length="95" mass="11171">MLKTFNSESLQVAIDENPTCNTRELSKTFHISRHMTIYREMKRLGKVSKAEKWVPHDLPEMNKQQCVTCCVSLRSGTFYRPNHNCRREVDPLQQC</sequence>
<name>A0A564YF88_HYMDI</name>
<reference evidence="1 2" key="1">
    <citation type="submission" date="2019-07" db="EMBL/GenBank/DDBJ databases">
        <authorList>
            <person name="Jastrzebski P J."/>
            <person name="Paukszto L."/>
            <person name="Jastrzebski P J."/>
        </authorList>
    </citation>
    <scope>NUCLEOTIDE SEQUENCE [LARGE SCALE GENOMIC DNA]</scope>
    <source>
        <strain evidence="1 2">WMS-il1</strain>
    </source>
</reference>
<dbReference type="AlphaFoldDB" id="A0A564YF88"/>
<evidence type="ECO:0000313" key="1">
    <source>
        <dbReference type="EMBL" id="VUZ45900.1"/>
    </source>
</evidence>
<organism evidence="1 2">
    <name type="scientific">Hymenolepis diminuta</name>
    <name type="common">Rat tapeworm</name>
    <dbReference type="NCBI Taxonomy" id="6216"/>
    <lineage>
        <taxon>Eukaryota</taxon>
        <taxon>Metazoa</taxon>
        <taxon>Spiralia</taxon>
        <taxon>Lophotrochozoa</taxon>
        <taxon>Platyhelminthes</taxon>
        <taxon>Cestoda</taxon>
        <taxon>Eucestoda</taxon>
        <taxon>Cyclophyllidea</taxon>
        <taxon>Hymenolepididae</taxon>
        <taxon>Hymenolepis</taxon>
    </lineage>
</organism>
<dbReference type="Proteomes" id="UP000321570">
    <property type="component" value="Unassembled WGS sequence"/>
</dbReference>
<accession>A0A564YF88</accession>
<evidence type="ECO:0000313" key="2">
    <source>
        <dbReference type="Proteomes" id="UP000321570"/>
    </source>
</evidence>